<evidence type="ECO:0000259" key="4">
    <source>
        <dbReference type="Pfam" id="PF16371"/>
    </source>
</evidence>
<sequence>MRNFIVSIVFLSSLVVGAQNKVIGYVFEDTNANGKKENKEKPIANVAVSNGVEVVLTDAQGKYELPVSEDNPIFVIKPAGYGFLLDDYNLPRYYYMHKPNGSPKHLKYKGVEPTGKLPKEVNFGLLPQVENDEFKAFVFGDPQPYTMEEMEYYKRAIVDEAKQQTTGISFGISLGDIVGDDLSLHQPYKEVMKAMGLPWYNVLGNHDMNYDAEEDRYADETFERNFGPANYAFNYGKAHFIVLDDVLYPHPITKKGYWGGFRKDQLDFVRNNLKVVDKDRLIVVSFHIPLYVGDEKHFDAQARQELLDALAEFDHVLLLSAHMHTQTHQFYGKEQGWNKPKLLHEYNVGTTSGDWYSGEYNEENVPVSTMRDGTPKGYAILTVKDNKYELDYKVAGKPEDYRMEVFLPQVVADKKGGNSFVYANIFMGTEFDEVDYRIDGQEWKKMNRAVTMDPALYAKVQKYDLSPTLVDGKRPSNPVDSPHLWSARIPSNLSVGTHQVEVRTKDMFQRVFSTVKTFRVEARAKQ</sequence>
<reference evidence="5 6" key="1">
    <citation type="submission" date="2018-06" db="EMBL/GenBank/DDBJ databases">
        <authorList>
            <consortium name="Pathogen Informatics"/>
            <person name="Doyle S."/>
        </authorList>
    </citation>
    <scope>NUCLEOTIDE SEQUENCE [LARGE SCALE GENOMIC DNA]</scope>
    <source>
        <strain evidence="5 6">NCTC11179</strain>
    </source>
</reference>
<dbReference type="Pfam" id="PF16370">
    <property type="entry name" value="MetallophosC"/>
    <property type="match status" value="1"/>
</dbReference>
<dbReference type="SUPFAM" id="SSF56300">
    <property type="entry name" value="Metallo-dependent phosphatases"/>
    <property type="match status" value="1"/>
</dbReference>
<proteinExistence type="predicted"/>
<dbReference type="InterPro" id="IPR004843">
    <property type="entry name" value="Calcineurin-like_PHP"/>
</dbReference>
<dbReference type="EMBL" id="UGQL01000001">
    <property type="protein sequence ID" value="STZ28284.1"/>
    <property type="molecule type" value="Genomic_DNA"/>
</dbReference>
<evidence type="ECO:0000313" key="6">
    <source>
        <dbReference type="Proteomes" id="UP000255024"/>
    </source>
</evidence>
<dbReference type="Pfam" id="PF00149">
    <property type="entry name" value="Metallophos"/>
    <property type="match status" value="1"/>
</dbReference>
<organism evidence="5 6">
    <name type="scientific">Myroides odoratus</name>
    <name type="common">Flavobacterium odoratum</name>
    <dbReference type="NCBI Taxonomy" id="256"/>
    <lineage>
        <taxon>Bacteria</taxon>
        <taxon>Pseudomonadati</taxon>
        <taxon>Bacteroidota</taxon>
        <taxon>Flavobacteriia</taxon>
        <taxon>Flavobacteriales</taxon>
        <taxon>Flavobacteriaceae</taxon>
        <taxon>Myroides</taxon>
    </lineage>
</organism>
<feature type="domain" description="Calcineurin-like phosphoesterase" evidence="2">
    <location>
        <begin position="155"/>
        <end position="325"/>
    </location>
</feature>
<gene>
    <name evidence="5" type="ORF">NCTC11179_01826</name>
</gene>
<feature type="domain" description="Calcineurin-like phosphoesterase N-terminal" evidence="4">
    <location>
        <begin position="37"/>
        <end position="100"/>
    </location>
</feature>
<dbReference type="InterPro" id="IPR029052">
    <property type="entry name" value="Metallo-depent_PP-like"/>
</dbReference>
<accession>A0A378RMT1</accession>
<evidence type="ECO:0000313" key="5">
    <source>
        <dbReference type="EMBL" id="STZ28284.1"/>
    </source>
</evidence>
<feature type="chain" id="PRO_5016632397" evidence="1">
    <location>
        <begin position="19"/>
        <end position="526"/>
    </location>
</feature>
<dbReference type="PANTHER" id="PTHR43143">
    <property type="entry name" value="METALLOPHOSPHOESTERASE, CALCINEURIN SUPERFAMILY"/>
    <property type="match status" value="1"/>
</dbReference>
<feature type="domain" description="Calcineurin-like phosphoesterase C-terminal" evidence="3">
    <location>
        <begin position="345"/>
        <end position="512"/>
    </location>
</feature>
<protein>
    <submittedName>
        <fullName evidence="5">Calcineurin-like phosphoesterase</fullName>
    </submittedName>
</protein>
<dbReference type="InterPro" id="IPR051918">
    <property type="entry name" value="STPP_CPPED1"/>
</dbReference>
<dbReference type="Pfam" id="PF16371">
    <property type="entry name" value="MetallophosN"/>
    <property type="match status" value="1"/>
</dbReference>
<dbReference type="PANTHER" id="PTHR43143:SF6">
    <property type="entry name" value="BLL3016 PROTEIN"/>
    <property type="match status" value="1"/>
</dbReference>
<name>A0A378RMT1_MYROD</name>
<dbReference type="Gene3D" id="2.60.40.10">
    <property type="entry name" value="Immunoglobulins"/>
    <property type="match status" value="1"/>
</dbReference>
<evidence type="ECO:0000259" key="3">
    <source>
        <dbReference type="Pfam" id="PF16370"/>
    </source>
</evidence>
<dbReference type="AlphaFoldDB" id="A0A378RMT1"/>
<evidence type="ECO:0000259" key="2">
    <source>
        <dbReference type="Pfam" id="PF00149"/>
    </source>
</evidence>
<dbReference type="Proteomes" id="UP000255024">
    <property type="component" value="Unassembled WGS sequence"/>
</dbReference>
<dbReference type="InterPro" id="IPR032288">
    <property type="entry name" value="Metallophos_C"/>
</dbReference>
<evidence type="ECO:0000256" key="1">
    <source>
        <dbReference type="SAM" id="SignalP"/>
    </source>
</evidence>
<dbReference type="InterPro" id="IPR013783">
    <property type="entry name" value="Ig-like_fold"/>
</dbReference>
<keyword evidence="6" id="KW-1185">Reference proteome</keyword>
<dbReference type="Gene3D" id="3.60.21.10">
    <property type="match status" value="1"/>
</dbReference>
<dbReference type="InterPro" id="IPR032285">
    <property type="entry name" value="Metallophos_N"/>
</dbReference>
<dbReference type="RefSeq" id="WP_115091218.1">
    <property type="nucleotide sequence ID" value="NZ_CP068107.1"/>
</dbReference>
<dbReference type="GO" id="GO:0016787">
    <property type="term" value="F:hydrolase activity"/>
    <property type="evidence" value="ECO:0007669"/>
    <property type="project" value="InterPro"/>
</dbReference>
<feature type="signal peptide" evidence="1">
    <location>
        <begin position="1"/>
        <end position="18"/>
    </location>
</feature>
<keyword evidence="1" id="KW-0732">Signal</keyword>